<keyword evidence="6 7" id="KW-0472">Membrane</keyword>
<dbReference type="CDD" id="cd13127">
    <property type="entry name" value="MATE_tuaB_like"/>
    <property type="match status" value="1"/>
</dbReference>
<feature type="transmembrane region" description="Helical" evidence="7">
    <location>
        <begin position="142"/>
        <end position="166"/>
    </location>
</feature>
<evidence type="ECO:0000256" key="6">
    <source>
        <dbReference type="ARBA" id="ARBA00023136"/>
    </source>
</evidence>
<feature type="transmembrane region" description="Helical" evidence="7">
    <location>
        <begin position="172"/>
        <end position="190"/>
    </location>
</feature>
<proteinExistence type="inferred from homology"/>
<evidence type="ECO:0000256" key="3">
    <source>
        <dbReference type="ARBA" id="ARBA00022475"/>
    </source>
</evidence>
<dbReference type="Proteomes" id="UP000238322">
    <property type="component" value="Unassembled WGS sequence"/>
</dbReference>
<accession>A0A2S8FKZ0</accession>
<comment type="similarity">
    <text evidence="2">Belongs to the polysaccharide synthase family.</text>
</comment>
<dbReference type="GO" id="GO:0005886">
    <property type="term" value="C:plasma membrane"/>
    <property type="evidence" value="ECO:0007669"/>
    <property type="project" value="UniProtKB-SubCell"/>
</dbReference>
<dbReference type="InterPro" id="IPR050833">
    <property type="entry name" value="Poly_Biosynth_Transport"/>
</dbReference>
<name>A0A2S8FKZ0_9BACT</name>
<comment type="subcellular location">
    <subcellularLocation>
        <location evidence="1">Cell membrane</location>
        <topology evidence="1">Multi-pass membrane protein</topology>
    </subcellularLocation>
</comment>
<feature type="transmembrane region" description="Helical" evidence="7">
    <location>
        <begin position="475"/>
        <end position="497"/>
    </location>
</feature>
<dbReference type="Pfam" id="PF13440">
    <property type="entry name" value="Polysacc_synt_3"/>
    <property type="match status" value="1"/>
</dbReference>
<feature type="transmembrane region" description="Helical" evidence="7">
    <location>
        <begin position="414"/>
        <end position="436"/>
    </location>
</feature>
<comment type="caution">
    <text evidence="8">The sequence shown here is derived from an EMBL/GenBank/DDBJ whole genome shotgun (WGS) entry which is preliminary data.</text>
</comment>
<evidence type="ECO:0000256" key="1">
    <source>
        <dbReference type="ARBA" id="ARBA00004651"/>
    </source>
</evidence>
<dbReference type="PANTHER" id="PTHR30250">
    <property type="entry name" value="PST FAMILY PREDICTED COLANIC ACID TRANSPORTER"/>
    <property type="match status" value="1"/>
</dbReference>
<evidence type="ECO:0000256" key="2">
    <source>
        <dbReference type="ARBA" id="ARBA00007430"/>
    </source>
</evidence>
<feature type="transmembrane region" description="Helical" evidence="7">
    <location>
        <begin position="503"/>
        <end position="524"/>
    </location>
</feature>
<reference evidence="8 9" key="1">
    <citation type="submission" date="2018-02" db="EMBL/GenBank/DDBJ databases">
        <title>Comparative genomes isolates from brazilian mangrove.</title>
        <authorList>
            <person name="Araujo J.E."/>
            <person name="Taketani R.G."/>
            <person name="Silva M.C.P."/>
            <person name="Loureco M.V."/>
            <person name="Andreote F.D."/>
        </authorList>
    </citation>
    <scope>NUCLEOTIDE SEQUENCE [LARGE SCALE GENOMIC DNA]</scope>
    <source>
        <strain evidence="8 9">Hex-1 MGV</strain>
    </source>
</reference>
<feature type="transmembrane region" description="Helical" evidence="7">
    <location>
        <begin position="381"/>
        <end position="402"/>
    </location>
</feature>
<evidence type="ECO:0000256" key="5">
    <source>
        <dbReference type="ARBA" id="ARBA00022989"/>
    </source>
</evidence>
<dbReference type="EMBL" id="PUHY01000012">
    <property type="protein sequence ID" value="PQO32842.1"/>
    <property type="molecule type" value="Genomic_DNA"/>
</dbReference>
<evidence type="ECO:0000313" key="8">
    <source>
        <dbReference type="EMBL" id="PQO32842.1"/>
    </source>
</evidence>
<sequence length="533" mass="57329">MSAAKAYRYGVFCFLGGARFLSQSASIENTQPELTTTEPTGEIDSAHRSIEDRLFDTSRADKDLGRRAVRGGAITITTQGFRFLLRTGSTAVLARMLTPEDFGLIAMVTVVVGFTEILNNAGLSAATVQRKEITRAQISTLFWANIVISTTVMLLVAASAPMLSWFYNEPRLVGVTLALSASIIFGGVGIQHQALLRRSMQFGRLAVVEVGGIFAGVVVAIVMASLGFGYWSLVGMTIATSFMTAILSFAMTGWTPGKPTRDSGALEMLKFGVGVSSFTIVNYFSRNCDNFLIGWRWGAGALGVYSKAYGLLLLPTAQISRPAMAAFLPMLCRLQDKPEQFRTVFQQVIRALSFLTMPGMAALVIAADAAVFVFLGPQWDAAVPVFQILGLAAIFECVFSALGQPMIACGKASALYRMGLIGAVPTIGAFFIGLPYGPEGVAAGYTLSNTLVVCPLLFLFVAGQTPIKVFDFYRAISPPFLLAVLVAGIVYGVRYLFDIQSPILVLLVAGICVTPSTILSIQLFRQIRNLQHD</sequence>
<feature type="transmembrane region" description="Helical" evidence="7">
    <location>
        <begin position="202"/>
        <end position="224"/>
    </location>
</feature>
<feature type="transmembrane region" description="Helical" evidence="7">
    <location>
        <begin position="352"/>
        <end position="375"/>
    </location>
</feature>
<protein>
    <submittedName>
        <fullName evidence="8">Lipopolysaccharide biosynthesis protein</fullName>
    </submittedName>
</protein>
<gene>
    <name evidence="8" type="ORF">C5Y83_21915</name>
</gene>
<evidence type="ECO:0000256" key="4">
    <source>
        <dbReference type="ARBA" id="ARBA00022692"/>
    </source>
</evidence>
<evidence type="ECO:0000256" key="7">
    <source>
        <dbReference type="SAM" id="Phobius"/>
    </source>
</evidence>
<keyword evidence="3" id="KW-1003">Cell membrane</keyword>
<keyword evidence="5 7" id="KW-1133">Transmembrane helix</keyword>
<feature type="transmembrane region" description="Helical" evidence="7">
    <location>
        <begin position="230"/>
        <end position="252"/>
    </location>
</feature>
<organism evidence="8 9">
    <name type="scientific">Blastopirellula marina</name>
    <dbReference type="NCBI Taxonomy" id="124"/>
    <lineage>
        <taxon>Bacteria</taxon>
        <taxon>Pseudomonadati</taxon>
        <taxon>Planctomycetota</taxon>
        <taxon>Planctomycetia</taxon>
        <taxon>Pirellulales</taxon>
        <taxon>Pirellulaceae</taxon>
        <taxon>Blastopirellula</taxon>
    </lineage>
</organism>
<dbReference type="AlphaFoldDB" id="A0A2S8FKZ0"/>
<evidence type="ECO:0000313" key="9">
    <source>
        <dbReference type="Proteomes" id="UP000238322"/>
    </source>
</evidence>
<keyword evidence="4 7" id="KW-0812">Transmembrane</keyword>
<dbReference type="PANTHER" id="PTHR30250:SF10">
    <property type="entry name" value="LIPOPOLYSACCHARIDE BIOSYNTHESIS PROTEIN WZXC"/>
    <property type="match status" value="1"/>
</dbReference>
<feature type="transmembrane region" description="Helical" evidence="7">
    <location>
        <begin position="442"/>
        <end position="463"/>
    </location>
</feature>